<keyword evidence="5" id="KW-1185">Reference proteome</keyword>
<evidence type="ECO:0000256" key="1">
    <source>
        <dbReference type="ARBA" id="ARBA00007766"/>
    </source>
</evidence>
<dbReference type="Proteomes" id="UP000289738">
    <property type="component" value="Chromosome A03"/>
</dbReference>
<dbReference type="OrthoDB" id="1539471at2759"/>
<evidence type="ECO:0000313" key="4">
    <source>
        <dbReference type="EMBL" id="RYR69278.1"/>
    </source>
</evidence>
<protein>
    <recommendedName>
        <fullName evidence="6">Proteinase inhibitor type-2 CEVI57</fullName>
    </recommendedName>
</protein>
<dbReference type="PANTHER" id="PTHR33832">
    <property type="entry name" value="SERINE-TYPE ENDOPEPTIDASE INHIBITOR"/>
    <property type="match status" value="1"/>
</dbReference>
<dbReference type="GO" id="GO:0004867">
    <property type="term" value="F:serine-type endopeptidase inhibitor activity"/>
    <property type="evidence" value="ECO:0007669"/>
    <property type="project" value="UniProtKB-KW"/>
</dbReference>
<dbReference type="SMR" id="A0A445E1E1"/>
<gene>
    <name evidence="4" type="ORF">Ahy_A03g015838</name>
</gene>
<comment type="similarity">
    <text evidence="1">Belongs to the protease inhibitor I20 (potato type II proteinase inhibitor) family.</text>
</comment>
<organism evidence="4 5">
    <name type="scientific">Arachis hypogaea</name>
    <name type="common">Peanut</name>
    <dbReference type="NCBI Taxonomy" id="3818"/>
    <lineage>
        <taxon>Eukaryota</taxon>
        <taxon>Viridiplantae</taxon>
        <taxon>Streptophyta</taxon>
        <taxon>Embryophyta</taxon>
        <taxon>Tracheophyta</taxon>
        <taxon>Spermatophyta</taxon>
        <taxon>Magnoliopsida</taxon>
        <taxon>eudicotyledons</taxon>
        <taxon>Gunneridae</taxon>
        <taxon>Pentapetalae</taxon>
        <taxon>rosids</taxon>
        <taxon>fabids</taxon>
        <taxon>Fabales</taxon>
        <taxon>Fabaceae</taxon>
        <taxon>Papilionoideae</taxon>
        <taxon>50 kb inversion clade</taxon>
        <taxon>dalbergioids sensu lato</taxon>
        <taxon>Dalbergieae</taxon>
        <taxon>Pterocarpus clade</taxon>
        <taxon>Arachis</taxon>
    </lineage>
</organism>
<dbReference type="AlphaFoldDB" id="A0A445E1E1"/>
<dbReference type="Gramene" id="arahy.Tifrunner.gnm2.ann2.Ah03g124300.1">
    <property type="protein sequence ID" value="arahy.Tifrunner.gnm2.ann2.Ah03g124300.1-CDS"/>
    <property type="gene ID" value="arahy.Tifrunner.gnm2.ann2.Ah03g124300"/>
</dbReference>
<dbReference type="SUPFAM" id="SSF100897">
    <property type="entry name" value="Plant proteinase inhibitors"/>
    <property type="match status" value="1"/>
</dbReference>
<dbReference type="Pfam" id="PF02428">
    <property type="entry name" value="Prot_inhib_II"/>
    <property type="match status" value="1"/>
</dbReference>
<keyword evidence="2" id="KW-0646">Protease inhibitor</keyword>
<accession>A0A445E1E1</accession>
<evidence type="ECO:0000256" key="3">
    <source>
        <dbReference type="ARBA" id="ARBA00022900"/>
    </source>
</evidence>
<proteinExistence type="inferred from homology"/>
<evidence type="ECO:0000256" key="2">
    <source>
        <dbReference type="ARBA" id="ARBA00022690"/>
    </source>
</evidence>
<reference evidence="4 5" key="1">
    <citation type="submission" date="2019-01" db="EMBL/GenBank/DDBJ databases">
        <title>Sequencing of cultivated peanut Arachis hypogaea provides insights into genome evolution and oil improvement.</title>
        <authorList>
            <person name="Chen X."/>
        </authorList>
    </citation>
    <scope>NUCLEOTIDE SEQUENCE [LARGE SCALE GENOMIC DNA]</scope>
    <source>
        <strain evidence="5">cv. Fuhuasheng</strain>
        <tissue evidence="4">Leaves</tissue>
    </source>
</reference>
<evidence type="ECO:0008006" key="6">
    <source>
        <dbReference type="Google" id="ProtNLM"/>
    </source>
</evidence>
<dbReference type="InterPro" id="IPR003465">
    <property type="entry name" value="Prot_inh_I20"/>
</dbReference>
<name>A0A445E1E1_ARAHY</name>
<dbReference type="PANTHER" id="PTHR33832:SF15">
    <property type="entry name" value="SERINE-TYPE ENDOPEPTIDASE INHIBITOR"/>
    <property type="match status" value="1"/>
</dbReference>
<keyword evidence="3" id="KW-0722">Serine protease inhibitor</keyword>
<dbReference type="EMBL" id="SDMP01000003">
    <property type="protein sequence ID" value="RYR69278.1"/>
    <property type="molecule type" value="Genomic_DNA"/>
</dbReference>
<evidence type="ECO:0000313" key="5">
    <source>
        <dbReference type="Proteomes" id="UP000289738"/>
    </source>
</evidence>
<dbReference type="Gene3D" id="3.30.60.30">
    <property type="match status" value="1"/>
</dbReference>
<dbReference type="InterPro" id="IPR051391">
    <property type="entry name" value="Protease_inhibitor_I20"/>
</dbReference>
<comment type="caution">
    <text evidence="4">The sequence shown here is derived from an EMBL/GenBank/DDBJ whole genome shotgun (WGS) entry which is preliminary data.</text>
</comment>
<sequence length="102" mass="10888">MRHRIIYSPSSPSTSMYATKKMAFNNARVILLVLLVVYGASFLGGEMKGVDAKICPQICYGASYMTCPSSGDRRLSPKCNCCVASTGCTLYNGDGTTICTAP</sequence>